<protein>
    <recommendedName>
        <fullName evidence="2">Phage major capsid protein</fullName>
    </recommendedName>
</protein>
<comment type="caution">
    <text evidence="1">The sequence shown here is derived from an EMBL/GenBank/DDBJ whole genome shotgun (WGS) entry which is preliminary data.</text>
</comment>
<evidence type="ECO:0008006" key="2">
    <source>
        <dbReference type="Google" id="ProtNLM"/>
    </source>
</evidence>
<dbReference type="InterPro" id="IPR049718">
    <property type="entry name" value="AKO59007-like"/>
</dbReference>
<gene>
    <name evidence="1" type="ORF">LCGC14_1749810</name>
</gene>
<dbReference type="EMBL" id="LAZR01016126">
    <property type="protein sequence ID" value="KKM05863.1"/>
    <property type="molecule type" value="Genomic_DNA"/>
</dbReference>
<evidence type="ECO:0000313" key="1">
    <source>
        <dbReference type="EMBL" id="KKM05863.1"/>
    </source>
</evidence>
<accession>A0A0F9K3R0</accession>
<name>A0A0F9K3R0_9ZZZZ</name>
<reference evidence="1" key="1">
    <citation type="journal article" date="2015" name="Nature">
        <title>Complex archaea that bridge the gap between prokaryotes and eukaryotes.</title>
        <authorList>
            <person name="Spang A."/>
            <person name="Saw J.H."/>
            <person name="Jorgensen S.L."/>
            <person name="Zaremba-Niedzwiedzka K."/>
            <person name="Martijn J."/>
            <person name="Lind A.E."/>
            <person name="van Eijk R."/>
            <person name="Schleper C."/>
            <person name="Guy L."/>
            <person name="Ettema T.J."/>
        </authorList>
    </citation>
    <scope>NUCLEOTIDE SEQUENCE</scope>
</reference>
<proteinExistence type="predicted"/>
<dbReference type="AlphaFoldDB" id="A0A0F9K3R0"/>
<sequence>MAVTPSTLTELTDLAKDYFTNVWANQTNPETALKSQFARLENAFFTGKKWIFGIKSFIGGASANAGSNKTLPPADEGSYDQGEMTVVRTYTRMALDGLAIEVTKRQQGSYRPALAETMSDRLQAHDLEVNRQMFCLGTGILALTSGDGGTAQTMISDYGVTNGGAGARHIYAGDMLEFYASVGGTQRTGVTVSSVDYSTNIITVTPDPVTTTGDLATRATSDTDNTIAKEANGLLASVEASNTFETIPITSNWKSAVLANSGTKRDVSDSLVMQMIETIRSRSRQVPNLVVTTPGVVLKYSELFLPLRRLDGQDVQLKGGYKPIAAIIHAGGAIPVIGDVDCPGSRMFFLNTSAFRMADVIGTEWADMDGATFDRVTDKDAIEGYIRKYWNLATVQRNANGVIEDLNDLTLDRHA</sequence>
<dbReference type="NCBIfam" id="NF033394">
    <property type="entry name" value="capsid_maj_Podo"/>
    <property type="match status" value="1"/>
</dbReference>
<organism evidence="1">
    <name type="scientific">marine sediment metagenome</name>
    <dbReference type="NCBI Taxonomy" id="412755"/>
    <lineage>
        <taxon>unclassified sequences</taxon>
        <taxon>metagenomes</taxon>
        <taxon>ecological metagenomes</taxon>
    </lineage>
</organism>